<dbReference type="PANTHER" id="PTHR46382">
    <property type="entry name" value="PHOSPHATIDATE CYTIDYLYLTRANSFERASE"/>
    <property type="match status" value="1"/>
</dbReference>
<evidence type="ECO:0000256" key="9">
    <source>
        <dbReference type="ARBA" id="ARBA00023136"/>
    </source>
</evidence>
<evidence type="ECO:0000256" key="2">
    <source>
        <dbReference type="ARBA" id="ARBA00022475"/>
    </source>
</evidence>
<accession>A0A381XF16</accession>
<keyword evidence="7 12" id="KW-1133">Transmembrane helix</keyword>
<evidence type="ECO:0000256" key="8">
    <source>
        <dbReference type="ARBA" id="ARBA00023098"/>
    </source>
</evidence>
<keyword evidence="10" id="KW-0594">Phospholipid biosynthesis</keyword>
<evidence type="ECO:0000313" key="13">
    <source>
        <dbReference type="EMBL" id="SVA63210.1"/>
    </source>
</evidence>
<feature type="transmembrane region" description="Helical" evidence="12">
    <location>
        <begin position="54"/>
        <end position="75"/>
    </location>
</feature>
<keyword evidence="3" id="KW-0444">Lipid biosynthesis</keyword>
<keyword evidence="5 12" id="KW-0812">Transmembrane</keyword>
<evidence type="ECO:0000256" key="1">
    <source>
        <dbReference type="ARBA" id="ARBA00004651"/>
    </source>
</evidence>
<feature type="transmembrane region" description="Helical" evidence="12">
    <location>
        <begin position="143"/>
        <end position="164"/>
    </location>
</feature>
<keyword evidence="8" id="KW-0443">Lipid metabolism</keyword>
<protein>
    <recommendedName>
        <fullName evidence="14">Phosphatidate cytidylyltransferase</fullName>
    </recommendedName>
</protein>
<evidence type="ECO:0000256" key="12">
    <source>
        <dbReference type="SAM" id="Phobius"/>
    </source>
</evidence>
<dbReference type="AlphaFoldDB" id="A0A381XF16"/>
<gene>
    <name evidence="13" type="ORF">METZ01_LOCUS116064</name>
</gene>
<evidence type="ECO:0000256" key="4">
    <source>
        <dbReference type="ARBA" id="ARBA00022679"/>
    </source>
</evidence>
<comment type="subcellular location">
    <subcellularLocation>
        <location evidence="1">Cell membrane</location>
        <topology evidence="1">Multi-pass membrane protein</topology>
    </subcellularLocation>
</comment>
<dbReference type="GO" id="GO:0004605">
    <property type="term" value="F:phosphatidate cytidylyltransferase activity"/>
    <property type="evidence" value="ECO:0007669"/>
    <property type="project" value="TreeGrafter"/>
</dbReference>
<feature type="non-terminal residue" evidence="13">
    <location>
        <position position="1"/>
    </location>
</feature>
<reference evidence="13" key="1">
    <citation type="submission" date="2018-05" db="EMBL/GenBank/DDBJ databases">
        <authorList>
            <person name="Lanie J.A."/>
            <person name="Ng W.-L."/>
            <person name="Kazmierczak K.M."/>
            <person name="Andrzejewski T.M."/>
            <person name="Davidsen T.M."/>
            <person name="Wayne K.J."/>
            <person name="Tettelin H."/>
            <person name="Glass J.I."/>
            <person name="Rusch D."/>
            <person name="Podicherti R."/>
            <person name="Tsui H.-C.T."/>
            <person name="Winkler M.E."/>
        </authorList>
    </citation>
    <scope>NUCLEOTIDE SEQUENCE</scope>
</reference>
<evidence type="ECO:0000256" key="6">
    <source>
        <dbReference type="ARBA" id="ARBA00022695"/>
    </source>
</evidence>
<evidence type="ECO:0000256" key="7">
    <source>
        <dbReference type="ARBA" id="ARBA00022989"/>
    </source>
</evidence>
<dbReference type="EMBL" id="UINC01014910">
    <property type="protein sequence ID" value="SVA63210.1"/>
    <property type="molecule type" value="Genomic_DNA"/>
</dbReference>
<keyword evidence="11" id="KW-1208">Phospholipid metabolism</keyword>
<evidence type="ECO:0008006" key="14">
    <source>
        <dbReference type="Google" id="ProtNLM"/>
    </source>
</evidence>
<keyword evidence="6" id="KW-0548">Nucleotidyltransferase</keyword>
<feature type="transmembrane region" description="Helical" evidence="12">
    <location>
        <begin position="87"/>
        <end position="107"/>
    </location>
</feature>
<feature type="transmembrane region" description="Helical" evidence="12">
    <location>
        <begin position="113"/>
        <end position="136"/>
    </location>
</feature>
<sequence length="275" mass="29301">VKHRLISSAIALPLVLAGIFMGGIWFSFIMIFGAVVSAYELARITGGNLQKKPLISAILSGLLVAFVQTYDSYLLGLLSINIGRSSIILPIVLLSFICISILILLVWGKDRRLGIFTCVVSSVSYTGGLLSFAVLVRNGENGLGWIVLLSLIVWANDTGSYITGKAVGKTPFFPTISPHKTLEGAIGGYVCGLAIAIAGGLLLTRLGFTELGLYSLMSLGIIFVVLAQTGDLFESALKRRVNIKDSGSIMPGHGGALDRLDSIVLAFPVLYYFAQ</sequence>
<feature type="transmembrane region" description="Helical" evidence="12">
    <location>
        <begin position="184"/>
        <end position="204"/>
    </location>
</feature>
<evidence type="ECO:0000256" key="3">
    <source>
        <dbReference type="ARBA" id="ARBA00022516"/>
    </source>
</evidence>
<dbReference type="GO" id="GO:0016024">
    <property type="term" value="P:CDP-diacylglycerol biosynthetic process"/>
    <property type="evidence" value="ECO:0007669"/>
    <property type="project" value="TreeGrafter"/>
</dbReference>
<evidence type="ECO:0000256" key="10">
    <source>
        <dbReference type="ARBA" id="ARBA00023209"/>
    </source>
</evidence>
<feature type="transmembrane region" description="Helical" evidence="12">
    <location>
        <begin position="12"/>
        <end position="34"/>
    </location>
</feature>
<evidence type="ECO:0000256" key="5">
    <source>
        <dbReference type="ARBA" id="ARBA00022692"/>
    </source>
</evidence>
<dbReference type="GO" id="GO:0005886">
    <property type="term" value="C:plasma membrane"/>
    <property type="evidence" value="ECO:0007669"/>
    <property type="project" value="UniProtKB-SubCell"/>
</dbReference>
<feature type="transmembrane region" description="Helical" evidence="12">
    <location>
        <begin position="211"/>
        <end position="230"/>
    </location>
</feature>
<evidence type="ECO:0000256" key="11">
    <source>
        <dbReference type="ARBA" id="ARBA00023264"/>
    </source>
</evidence>
<dbReference type="Pfam" id="PF01148">
    <property type="entry name" value="CTP_transf_1"/>
    <property type="match status" value="1"/>
</dbReference>
<proteinExistence type="predicted"/>
<keyword evidence="2" id="KW-1003">Cell membrane</keyword>
<keyword evidence="4" id="KW-0808">Transferase</keyword>
<name>A0A381XF16_9ZZZZ</name>
<dbReference type="PANTHER" id="PTHR46382:SF1">
    <property type="entry name" value="PHOSPHATIDATE CYTIDYLYLTRANSFERASE"/>
    <property type="match status" value="1"/>
</dbReference>
<organism evidence="13">
    <name type="scientific">marine metagenome</name>
    <dbReference type="NCBI Taxonomy" id="408172"/>
    <lineage>
        <taxon>unclassified sequences</taxon>
        <taxon>metagenomes</taxon>
        <taxon>ecological metagenomes</taxon>
    </lineage>
</organism>
<keyword evidence="9 12" id="KW-0472">Membrane</keyword>